<keyword evidence="1" id="KW-0378">Hydrolase</keyword>
<feature type="domain" description="PPM-type phosphatase" evidence="3">
    <location>
        <begin position="327"/>
        <end position="549"/>
    </location>
</feature>
<dbReference type="AlphaFoldDB" id="A0A1G9Y0I9"/>
<dbReference type="InterPro" id="IPR036457">
    <property type="entry name" value="PPM-type-like_dom_sf"/>
</dbReference>
<dbReference type="InterPro" id="IPR035965">
    <property type="entry name" value="PAS-like_dom_sf"/>
</dbReference>
<organism evidence="4 5">
    <name type="scientific">Geodermatophilus siccatus</name>
    <dbReference type="NCBI Taxonomy" id="1137991"/>
    <lineage>
        <taxon>Bacteria</taxon>
        <taxon>Bacillati</taxon>
        <taxon>Actinomycetota</taxon>
        <taxon>Actinomycetes</taxon>
        <taxon>Geodermatophilales</taxon>
        <taxon>Geodermatophilaceae</taxon>
        <taxon>Geodermatophilus</taxon>
    </lineage>
</organism>
<dbReference type="Proteomes" id="UP000198680">
    <property type="component" value="Unassembled WGS sequence"/>
</dbReference>
<evidence type="ECO:0000313" key="5">
    <source>
        <dbReference type="Proteomes" id="UP000198680"/>
    </source>
</evidence>
<dbReference type="SUPFAM" id="SSF81606">
    <property type="entry name" value="PP2C-like"/>
    <property type="match status" value="1"/>
</dbReference>
<evidence type="ECO:0000259" key="3">
    <source>
        <dbReference type="SMART" id="SM00331"/>
    </source>
</evidence>
<protein>
    <submittedName>
        <fullName evidence="4">Serine phosphatase RsbU, regulator of sigma subunit</fullName>
    </submittedName>
</protein>
<dbReference type="InterPro" id="IPR052016">
    <property type="entry name" value="Bact_Sigma-Reg"/>
</dbReference>
<feature type="domain" description="GAF" evidence="2">
    <location>
        <begin position="132"/>
        <end position="310"/>
    </location>
</feature>
<dbReference type="RefSeq" id="WP_175479642.1">
    <property type="nucleotide sequence ID" value="NZ_FNHE01000011.1"/>
</dbReference>
<sequence length="560" mass="59474">MSEAAASAAVVPASPTADVPVPGAAVFDGDWTLVSVDQATADLLGRRREELTGRNIWIALPELAGTIFHSFLLHARSVGGRVTWRGYYPPAGSWLDATARRAGDRLHVSLRRSTGPVPEGPAGPATDPAEDDRLRFLAEVSESMVSTLDPRESVATLVGLVVPRLCDWALVSVMGDDGAPADEGWAHRDPARADDLDLYLTRRVRTAVDDNPMATALLTGEPIHLPTIDPAMVEPAFGGSEEIRAAWERLDSGSITVVPLRARAETFGVLGLVNSSTRPPHSEMEIATAVEVARRASLAIDNARLYGRQLAVAETLQRSLLTPPPQPDDLEIAVRYLPASSTLHVGGDWYDAFQQPDGATLLVIGDVVGHNVDAAAAMGQVRSILRGIAYDRNEAPARVLARVDAALTGLRIGTLATALIARLEQPRELVGSGRRVLRWSSAGHLPPLLLHGDGRVELLASEPQTLLGAESTRPRTDAVAEVGAGDTLLFYTDGLVEQGRTGIDEGTDRLVAAVRELGAVPVDRLCDALIGRIVGDRPDDDVAVVAVRCQAQDGGAQDDG</sequence>
<evidence type="ECO:0000256" key="1">
    <source>
        <dbReference type="ARBA" id="ARBA00022801"/>
    </source>
</evidence>
<dbReference type="InterPro" id="IPR003018">
    <property type="entry name" value="GAF"/>
</dbReference>
<gene>
    <name evidence="4" type="ORF">SAMN05660642_03829</name>
</gene>
<dbReference type="Pfam" id="PF07228">
    <property type="entry name" value="SpoIIE"/>
    <property type="match status" value="1"/>
</dbReference>
<name>A0A1G9Y0I9_9ACTN</name>
<dbReference type="Gene3D" id="3.30.450.20">
    <property type="entry name" value="PAS domain"/>
    <property type="match status" value="1"/>
</dbReference>
<evidence type="ECO:0000313" key="4">
    <source>
        <dbReference type="EMBL" id="SDN02246.1"/>
    </source>
</evidence>
<dbReference type="EMBL" id="FNHE01000011">
    <property type="protein sequence ID" value="SDN02246.1"/>
    <property type="molecule type" value="Genomic_DNA"/>
</dbReference>
<dbReference type="InterPro" id="IPR001932">
    <property type="entry name" value="PPM-type_phosphatase-like_dom"/>
</dbReference>
<dbReference type="Gene3D" id="3.60.40.10">
    <property type="entry name" value="PPM-type phosphatase domain"/>
    <property type="match status" value="1"/>
</dbReference>
<dbReference type="InterPro" id="IPR029016">
    <property type="entry name" value="GAF-like_dom_sf"/>
</dbReference>
<dbReference type="Gene3D" id="3.30.450.40">
    <property type="match status" value="1"/>
</dbReference>
<reference evidence="5" key="1">
    <citation type="submission" date="2016-10" db="EMBL/GenBank/DDBJ databases">
        <authorList>
            <person name="Varghese N."/>
            <person name="Submissions S."/>
        </authorList>
    </citation>
    <scope>NUCLEOTIDE SEQUENCE [LARGE SCALE GENOMIC DNA]</scope>
    <source>
        <strain evidence="5">DSM 45419</strain>
    </source>
</reference>
<dbReference type="STRING" id="1137991.SAMN05660642_03829"/>
<dbReference type="SMART" id="SM00065">
    <property type="entry name" value="GAF"/>
    <property type="match status" value="1"/>
</dbReference>
<dbReference type="Pfam" id="PF01590">
    <property type="entry name" value="GAF"/>
    <property type="match status" value="1"/>
</dbReference>
<dbReference type="GO" id="GO:0016791">
    <property type="term" value="F:phosphatase activity"/>
    <property type="evidence" value="ECO:0007669"/>
    <property type="project" value="TreeGrafter"/>
</dbReference>
<keyword evidence="5" id="KW-1185">Reference proteome</keyword>
<dbReference type="PANTHER" id="PTHR43156">
    <property type="entry name" value="STAGE II SPORULATION PROTEIN E-RELATED"/>
    <property type="match status" value="1"/>
</dbReference>
<evidence type="ECO:0000259" key="2">
    <source>
        <dbReference type="SMART" id="SM00065"/>
    </source>
</evidence>
<proteinExistence type="predicted"/>
<accession>A0A1G9Y0I9</accession>
<dbReference type="PANTHER" id="PTHR43156:SF2">
    <property type="entry name" value="STAGE II SPORULATION PROTEIN E"/>
    <property type="match status" value="1"/>
</dbReference>
<dbReference type="SUPFAM" id="SSF55781">
    <property type="entry name" value="GAF domain-like"/>
    <property type="match status" value="1"/>
</dbReference>
<dbReference type="SUPFAM" id="SSF55785">
    <property type="entry name" value="PYP-like sensor domain (PAS domain)"/>
    <property type="match status" value="1"/>
</dbReference>
<dbReference type="SMART" id="SM00331">
    <property type="entry name" value="PP2C_SIG"/>
    <property type="match status" value="1"/>
</dbReference>